<proteinExistence type="predicted"/>
<protein>
    <submittedName>
        <fullName evidence="1">Uncharacterized protein</fullName>
    </submittedName>
</protein>
<gene>
    <name evidence="1" type="ORF">RAS_04880</name>
</gene>
<evidence type="ECO:0000313" key="2">
    <source>
        <dbReference type="Proteomes" id="UP000321183"/>
    </source>
</evidence>
<keyword evidence="2" id="KW-1185">Reference proteome</keyword>
<dbReference type="Proteomes" id="UP000321183">
    <property type="component" value="Chromosome"/>
</dbReference>
<dbReference type="EMBL" id="AP019563">
    <property type="protein sequence ID" value="BBJ31379.1"/>
    <property type="molecule type" value="Genomic_DNA"/>
</dbReference>
<accession>A0A510GBS4</accession>
<evidence type="ECO:0000313" key="1">
    <source>
        <dbReference type="EMBL" id="BBJ31379.1"/>
    </source>
</evidence>
<name>A0A510GBS4_9RICK</name>
<dbReference type="RefSeq" id="WP_010422388.1">
    <property type="nucleotide sequence ID" value="NZ_AP019563.1"/>
</dbReference>
<dbReference type="AlphaFoldDB" id="A0A510GBS4"/>
<reference evidence="1 2" key="1">
    <citation type="submission" date="2019-04" db="EMBL/GenBank/DDBJ databases">
        <title>Draft genome sequence of Rickettsia asiatica Maytaro1284.</title>
        <authorList>
            <person name="Thu M."/>
            <person name="Qiu Y."/>
            <person name="Nakao R."/>
        </authorList>
    </citation>
    <scope>NUCLEOTIDE SEQUENCE [LARGE SCALE GENOMIC DNA]</scope>
    <source>
        <strain evidence="1 2">Maytaro1284</strain>
    </source>
</reference>
<sequence>MINKEDFDYAFKIPIPIKYKFDPKDYPGYVHTMTNQDESAIEEYSKFAT</sequence>
<dbReference type="KEGG" id="ras:RAS_04880"/>
<organism evidence="1 2">
    <name type="scientific">Rickettsia asiatica</name>
    <dbReference type="NCBI Taxonomy" id="238800"/>
    <lineage>
        <taxon>Bacteria</taxon>
        <taxon>Pseudomonadati</taxon>
        <taxon>Pseudomonadota</taxon>
        <taxon>Alphaproteobacteria</taxon>
        <taxon>Rickettsiales</taxon>
        <taxon>Rickettsiaceae</taxon>
        <taxon>Rickettsieae</taxon>
        <taxon>Rickettsia</taxon>
        <taxon>spotted fever group</taxon>
    </lineage>
</organism>